<dbReference type="AlphaFoldDB" id="A0A7Y7IF33"/>
<keyword evidence="5" id="KW-1185">Reference proteome</keyword>
<accession>A0A7Y7IF33</accession>
<organism evidence="4 5">
    <name type="scientific">Arthrobacter wenxiniae</name>
    <dbReference type="NCBI Taxonomy" id="2713570"/>
    <lineage>
        <taxon>Bacteria</taxon>
        <taxon>Bacillati</taxon>
        <taxon>Actinomycetota</taxon>
        <taxon>Actinomycetes</taxon>
        <taxon>Micrococcales</taxon>
        <taxon>Micrococcaceae</taxon>
        <taxon>Arthrobacter</taxon>
    </lineage>
</organism>
<evidence type="ECO:0000313" key="5">
    <source>
        <dbReference type="Proteomes" id="UP000543556"/>
    </source>
</evidence>
<dbReference type="EMBL" id="JAAMFM010000002">
    <property type="protein sequence ID" value="NVM93721.1"/>
    <property type="molecule type" value="Genomic_DNA"/>
</dbReference>
<evidence type="ECO:0000259" key="3">
    <source>
        <dbReference type="SMART" id="SM00507"/>
    </source>
</evidence>
<dbReference type="Pfam" id="PF01844">
    <property type="entry name" value="HNH"/>
    <property type="match status" value="1"/>
</dbReference>
<dbReference type="Proteomes" id="UP000543556">
    <property type="component" value="Unassembled WGS sequence"/>
</dbReference>
<dbReference type="SMART" id="SM00507">
    <property type="entry name" value="HNHc"/>
    <property type="match status" value="1"/>
</dbReference>
<reference evidence="4 5" key="1">
    <citation type="submission" date="2020-02" db="EMBL/GenBank/DDBJ databases">
        <title>Genome sequence of strain AETb3-4.</title>
        <authorList>
            <person name="Gao J."/>
            <person name="Zhang X."/>
        </authorList>
    </citation>
    <scope>NUCLEOTIDE SEQUENCE [LARGE SCALE GENOMIC DNA]</scope>
    <source>
        <strain evidence="4 5">AETb3-4</strain>
    </source>
</reference>
<dbReference type="InterPro" id="IPR002711">
    <property type="entry name" value="HNH"/>
</dbReference>
<feature type="domain" description="HNH nuclease" evidence="3">
    <location>
        <begin position="467"/>
        <end position="520"/>
    </location>
</feature>
<dbReference type="RefSeq" id="WP_176633454.1">
    <property type="nucleotide sequence ID" value="NZ_JAAMFM010000002.1"/>
</dbReference>
<gene>
    <name evidence="4" type="ORF">G6034_02120</name>
</gene>
<dbReference type="Pfam" id="PF02720">
    <property type="entry name" value="DUF222"/>
    <property type="match status" value="1"/>
</dbReference>
<comment type="caution">
    <text evidence="4">The sequence shown here is derived from an EMBL/GenBank/DDBJ whole genome shotgun (WGS) entry which is preliminary data.</text>
</comment>
<evidence type="ECO:0000313" key="4">
    <source>
        <dbReference type="EMBL" id="NVM93721.1"/>
    </source>
</evidence>
<feature type="region of interest" description="Disordered" evidence="2">
    <location>
        <begin position="39"/>
        <end position="58"/>
    </location>
</feature>
<protein>
    <submittedName>
        <fullName evidence="4">DUF222 domain-containing protein</fullName>
    </submittedName>
</protein>
<dbReference type="Gene3D" id="1.10.30.50">
    <property type="match status" value="1"/>
</dbReference>
<dbReference type="InterPro" id="IPR003870">
    <property type="entry name" value="DUF222"/>
</dbReference>
<dbReference type="GO" id="GO:0008270">
    <property type="term" value="F:zinc ion binding"/>
    <property type="evidence" value="ECO:0007669"/>
    <property type="project" value="InterPro"/>
</dbReference>
<sequence>MDEPVCDPGNGGLPATQDVAALISALSLPSIEPFGPDNAELAGLPPYTRHPAPNPEPASRVSVARAVHDAAVATLAALKCLEDRTAACKAAAVARLLGAADVEAAALALDPWQSGLGETTATAEIATTLCIAQGSATALAHQAADLATHPETRDALMKGVLSWRHACTILAETRTLADTPGAQQSDVAIFEADLLAAAPGTTGGGFASRARRMREGMHPETLTTRMREAITKRSLSIDPGKDGMAWLTLHLPAPAAHGALVQCTRLARAQQGPDENRTLDQLRADTAAILLLGQALPDACTAAGMGTGSGDCSGARAGAGMGTAAGFAGDGSNRGGTAGNGGGNARAIGVPIGDMITDLAAAIQDGVVEGIGEDPVRDYFEQLEATRNGAAITEPPLPAAQVIITVPVLGLLGITNEPAELAGHGPIPEDIARRLLNNAGTFLRVLTDPITNIPLKELPPDRYRLREAEKTLLRALNQTCSFPNCTNPALDTEIDHIIPYSEGGSTTVDNLHPGCRRHHALKHFRDDKDRHGRYRQDLDPDRAGIKLRGWKASTTPDGRVAWTSPSGKYHPPQQRKTRPPAYPKWLKKRIAKKLNGTHRNETAAGATAGTARRFDFNHSPLENLIEYTIKPHPVKEN</sequence>
<dbReference type="GO" id="GO:0003676">
    <property type="term" value="F:nucleic acid binding"/>
    <property type="evidence" value="ECO:0007669"/>
    <property type="project" value="InterPro"/>
</dbReference>
<proteinExistence type="inferred from homology"/>
<dbReference type="InterPro" id="IPR003615">
    <property type="entry name" value="HNH_nuc"/>
</dbReference>
<dbReference type="GO" id="GO:0004519">
    <property type="term" value="F:endonuclease activity"/>
    <property type="evidence" value="ECO:0007669"/>
    <property type="project" value="InterPro"/>
</dbReference>
<name>A0A7Y7IF33_9MICC</name>
<dbReference type="CDD" id="cd00085">
    <property type="entry name" value="HNHc"/>
    <property type="match status" value="1"/>
</dbReference>
<evidence type="ECO:0000256" key="2">
    <source>
        <dbReference type="SAM" id="MobiDB-lite"/>
    </source>
</evidence>
<comment type="similarity">
    <text evidence="1">Belongs to the Rv1128c/1148c/1588c/1702c/1945/3466 family.</text>
</comment>
<evidence type="ECO:0000256" key="1">
    <source>
        <dbReference type="ARBA" id="ARBA00023450"/>
    </source>
</evidence>
<feature type="region of interest" description="Disordered" evidence="2">
    <location>
        <begin position="556"/>
        <end position="580"/>
    </location>
</feature>